<dbReference type="InterPro" id="IPR038587">
    <property type="entry name" value="Ribosomal_eL40_sf"/>
</dbReference>
<sequence length="346" mass="36791">MFKICPNCGAHNLVTANFCVKCGTNLADVAVAQEQADTASHTAPAEKPATSSASQSAAPISAAKEAVKDETANSVSTTATQSTAANPSQTPHKPATSTATASTNTNTNSGAENSQTVAQTPAAPKQPNPTVEAGKQYAGSYWRYLVDSIKHPAQIDQSYHPYFGFTSLAITIISLALTIALRVSSTLSSLPGGVANIVLSTFIKLFVMVAILAVAIIAIYYLAIRGILGDRRRNFLEFTTAYAFHANWMVFFSLFTLLMQIVGLINVGSAMLLTLLVALSLGLFLLAGPYMLFTAQPTNQFDKIYAYLIASALLFLVFMVVGMLGLSSIISSLYQGINDIGRSFNY</sequence>
<keyword evidence="2" id="KW-0472">Membrane</keyword>
<feature type="compositionally biased region" description="Polar residues" evidence="1">
    <location>
        <begin position="110"/>
        <end position="119"/>
    </location>
</feature>
<evidence type="ECO:0000256" key="1">
    <source>
        <dbReference type="SAM" id="MobiDB-lite"/>
    </source>
</evidence>
<dbReference type="AlphaFoldDB" id="A0A0R1EST8"/>
<evidence type="ECO:0000313" key="4">
    <source>
        <dbReference type="EMBL" id="KRK12030.1"/>
    </source>
</evidence>
<feature type="compositionally biased region" description="Low complexity" evidence="1">
    <location>
        <begin position="72"/>
        <end position="109"/>
    </location>
</feature>
<keyword evidence="2" id="KW-0812">Transmembrane</keyword>
<name>A0A0R1EST8_LACZE</name>
<dbReference type="Proteomes" id="UP000051984">
    <property type="component" value="Unassembled WGS sequence"/>
</dbReference>
<protein>
    <submittedName>
        <fullName evidence="4">Membrane protein</fullName>
    </submittedName>
</protein>
<proteinExistence type="predicted"/>
<dbReference type="EMBL" id="AZCT01000011">
    <property type="protein sequence ID" value="KRK12030.1"/>
    <property type="molecule type" value="Genomic_DNA"/>
</dbReference>
<evidence type="ECO:0000259" key="3">
    <source>
        <dbReference type="Pfam" id="PF13240"/>
    </source>
</evidence>
<feature type="compositionally biased region" description="Low complexity" evidence="1">
    <location>
        <begin position="49"/>
        <end position="63"/>
    </location>
</feature>
<dbReference type="PATRIC" id="fig|1423816.3.peg.628"/>
<keyword evidence="2" id="KW-1133">Transmembrane helix</keyword>
<comment type="caution">
    <text evidence="4">The sequence shown here is derived from an EMBL/GenBank/DDBJ whole genome shotgun (WGS) entry which is preliminary data.</text>
</comment>
<feature type="transmembrane region" description="Helical" evidence="2">
    <location>
        <begin position="305"/>
        <end position="330"/>
    </location>
</feature>
<feature type="transmembrane region" description="Helical" evidence="2">
    <location>
        <begin position="201"/>
        <end position="223"/>
    </location>
</feature>
<dbReference type="eggNOG" id="COG4640">
    <property type="taxonomic scope" value="Bacteria"/>
</dbReference>
<gene>
    <name evidence="4" type="ORF">FD51_GL000624</name>
</gene>
<evidence type="ECO:0000313" key="5">
    <source>
        <dbReference type="Proteomes" id="UP000051984"/>
    </source>
</evidence>
<dbReference type="InterPro" id="IPR026870">
    <property type="entry name" value="Zinc_ribbon_dom"/>
</dbReference>
<feature type="region of interest" description="Disordered" evidence="1">
    <location>
        <begin position="38"/>
        <end position="131"/>
    </location>
</feature>
<feature type="transmembrane region" description="Helical" evidence="2">
    <location>
        <begin position="271"/>
        <end position="293"/>
    </location>
</feature>
<reference evidence="4 5" key="1">
    <citation type="journal article" date="2015" name="Genome Announc.">
        <title>Expanding the biotechnology potential of lactobacilli through comparative genomics of 213 strains and associated genera.</title>
        <authorList>
            <person name="Sun Z."/>
            <person name="Harris H.M."/>
            <person name="McCann A."/>
            <person name="Guo C."/>
            <person name="Argimon S."/>
            <person name="Zhang W."/>
            <person name="Yang X."/>
            <person name="Jeffery I.B."/>
            <person name="Cooney J.C."/>
            <person name="Kagawa T.F."/>
            <person name="Liu W."/>
            <person name="Song Y."/>
            <person name="Salvetti E."/>
            <person name="Wrobel A."/>
            <person name="Rasinkangas P."/>
            <person name="Parkhill J."/>
            <person name="Rea M.C."/>
            <person name="O'Sullivan O."/>
            <person name="Ritari J."/>
            <person name="Douillard F.P."/>
            <person name="Paul Ross R."/>
            <person name="Yang R."/>
            <person name="Briner A.E."/>
            <person name="Felis G.E."/>
            <person name="de Vos W.M."/>
            <person name="Barrangou R."/>
            <person name="Klaenhammer T.R."/>
            <person name="Caufield P.W."/>
            <person name="Cui Y."/>
            <person name="Zhang H."/>
            <person name="O'Toole P.W."/>
        </authorList>
    </citation>
    <scope>NUCLEOTIDE SEQUENCE [LARGE SCALE GENOMIC DNA]</scope>
    <source>
        <strain evidence="4 5">DSM 20178</strain>
    </source>
</reference>
<feature type="transmembrane region" description="Helical" evidence="2">
    <location>
        <begin position="244"/>
        <end position="265"/>
    </location>
</feature>
<feature type="domain" description="Zinc-ribbon" evidence="3">
    <location>
        <begin position="5"/>
        <end position="26"/>
    </location>
</feature>
<feature type="transmembrane region" description="Helical" evidence="2">
    <location>
        <begin position="162"/>
        <end position="181"/>
    </location>
</feature>
<evidence type="ECO:0000256" key="2">
    <source>
        <dbReference type="SAM" id="Phobius"/>
    </source>
</evidence>
<accession>A0A0R1EST8</accession>
<organism evidence="4 5">
    <name type="scientific">Lacticaseibacillus zeae DSM 20178 = KCTC 3804</name>
    <dbReference type="NCBI Taxonomy" id="1423816"/>
    <lineage>
        <taxon>Bacteria</taxon>
        <taxon>Bacillati</taxon>
        <taxon>Bacillota</taxon>
        <taxon>Bacilli</taxon>
        <taxon>Lactobacillales</taxon>
        <taxon>Lactobacillaceae</taxon>
        <taxon>Lacticaseibacillus</taxon>
    </lineage>
</organism>
<dbReference type="Pfam" id="PF13240">
    <property type="entry name" value="Zn_Ribbon_1"/>
    <property type="match status" value="1"/>
</dbReference>
<dbReference type="Gene3D" id="4.10.1060.50">
    <property type="match status" value="1"/>
</dbReference>
<dbReference type="RefSeq" id="WP_010491775.1">
    <property type="nucleotide sequence ID" value="NZ_AZCT01000011.1"/>
</dbReference>